<evidence type="ECO:0000256" key="1">
    <source>
        <dbReference type="SAM" id="MobiDB-lite"/>
    </source>
</evidence>
<reference evidence="2 3" key="1">
    <citation type="submission" date="2020-05" db="EMBL/GenBank/DDBJ databases">
        <title>Ramlibacter rhizophilus sp. nov., isolated from rhizosphere soil of national flower Mugunghwa from South Korea.</title>
        <authorList>
            <person name="Zheng-Fei Y."/>
            <person name="Huan T."/>
        </authorList>
    </citation>
    <scope>NUCLEOTIDE SEQUENCE [LARGE SCALE GENOMIC DNA]</scope>
    <source>
        <strain evidence="2 3">H242</strain>
    </source>
</reference>
<dbReference type="EMBL" id="CP053418">
    <property type="protein sequence ID" value="QJW84604.1"/>
    <property type="molecule type" value="Genomic_DNA"/>
</dbReference>
<evidence type="ECO:0000313" key="2">
    <source>
        <dbReference type="EMBL" id="QJW84604.1"/>
    </source>
</evidence>
<evidence type="ECO:0000313" key="3">
    <source>
        <dbReference type="Proteomes" id="UP000500826"/>
    </source>
</evidence>
<sequence length="406" mass="41013">MSAQGNLLLAAGGTNGNVSLFADVTATTALSIDAEGFVVLESDLGTTGAGATIDVLAGGAIEARQGSGIATLDGDIQLDAGGDITLESVDAGDGTVRMVGAAVIDGDADEDTDTREVDIAAAGLQVTATGGVGALANALETPVGTLSVDAGGDIAVAEGDDLRLDTVGTTVDRVGIDGAATSLGEATLSDVEGNQIEIRCWTARWKARATGRSPLRATCCFPPRAMIPAWCWAAASPATAAWSRSAPAATGAGRGYRRDRPGRHRVRHRARRPDPADGVSIRTNDGDAVVGAYGTLTLETVDVGAGDLYLAGEAIVDGDADADTDVDIFAAGLVLQTAAGSAGTAANALETAVDTLAAELEGDLFWRKPTTFRSSGSSPRDHGSRRAAHRSPSAPGWWTTSPAATS</sequence>
<feature type="region of interest" description="Disordered" evidence="1">
    <location>
        <begin position="369"/>
        <end position="406"/>
    </location>
</feature>
<reference evidence="2 3" key="2">
    <citation type="submission" date="2020-05" db="EMBL/GenBank/DDBJ databases">
        <authorList>
            <person name="Khan S.A."/>
            <person name="Jeon C.O."/>
            <person name="Chun B.H."/>
        </authorList>
    </citation>
    <scope>NUCLEOTIDE SEQUENCE [LARGE SCALE GENOMIC DNA]</scope>
    <source>
        <strain evidence="2 3">H242</strain>
    </source>
</reference>
<proteinExistence type="predicted"/>
<feature type="region of interest" description="Disordered" evidence="1">
    <location>
        <begin position="244"/>
        <end position="279"/>
    </location>
</feature>
<gene>
    <name evidence="2" type="ORF">HK414_15785</name>
</gene>
<organism evidence="2 3">
    <name type="scientific">Ramlibacter terrae</name>
    <dbReference type="NCBI Taxonomy" id="2732511"/>
    <lineage>
        <taxon>Bacteria</taxon>
        <taxon>Pseudomonadati</taxon>
        <taxon>Pseudomonadota</taxon>
        <taxon>Betaproteobacteria</taxon>
        <taxon>Burkholderiales</taxon>
        <taxon>Comamonadaceae</taxon>
        <taxon>Ramlibacter</taxon>
    </lineage>
</organism>
<feature type="compositionally biased region" description="Basic residues" evidence="1">
    <location>
        <begin position="255"/>
        <end position="271"/>
    </location>
</feature>
<protein>
    <recommendedName>
        <fullName evidence="4">Carbohydrate-binding domain-containing protein</fullName>
    </recommendedName>
</protein>
<accession>A0ABX6P525</accession>
<dbReference type="Proteomes" id="UP000500826">
    <property type="component" value="Chromosome"/>
</dbReference>
<evidence type="ECO:0008006" key="4">
    <source>
        <dbReference type="Google" id="ProtNLM"/>
    </source>
</evidence>
<name>A0ABX6P525_9BURK</name>
<keyword evidence="3" id="KW-1185">Reference proteome</keyword>